<comment type="caution">
    <text evidence="1">The sequence shown here is derived from an EMBL/GenBank/DDBJ whole genome shotgun (WGS) entry which is preliminary data.</text>
</comment>
<keyword evidence="2" id="KW-1185">Reference proteome</keyword>
<accession>A0ACC1CUM0</accession>
<name>A0ACC1CUM0_9NEOP</name>
<protein>
    <submittedName>
        <fullName evidence="1">Uncharacterized protein</fullName>
    </submittedName>
</protein>
<dbReference type="EMBL" id="CM034402">
    <property type="protein sequence ID" value="KAJ0175320.1"/>
    <property type="molecule type" value="Genomic_DNA"/>
</dbReference>
<sequence length="524" mass="60762">MTSHTAKLQPVPSITTMSCSVVNYKIVSNMFWTAVLVAVICYVLRRLFFEAETHPLDHLPGPPRLPIIGTTLKFVNASPDDLFKGLREYAQTYKDRYLIKIFKRRILHLTNAKDIEIILSHSKNIMKNRPYRFMESWLGTGLLLSTGAKWHARRKILTPTFHFNILKNFVLVMEEKSRRMVETLKETDGQEVNLIPIVSDYTLHTICETAMGTQLDSNKTTAKVEYKRAILEIGHLLFTRLTKVWLHNEYIFKKFPLGKQYAACLHKVHSFADSVINERKIERDRAQKFPEISSEDKEIGTKKRMAMLDLLLDAEDKGAITLEGIREEVNTFMFEGHDTTAMAITFSLMLLADHQEVQDRIYEEMQQIFGDTDRSPSMADLTEMKYLEAVIKETLRLYPSVPFISRQITEDVVLDDLLVPKGAEVAVHIYDLHRREELFPEPEVFRPERFFSNEIRHPYAFVPFSAGPRNCIGQKFAMLEMKCLLSEIIRNFTLKPRNKGARPTFLADMLLRPAEPIYIHFIKR</sequence>
<gene>
    <name evidence="1" type="ORF">K1T71_009461</name>
</gene>
<reference evidence="1 2" key="1">
    <citation type="journal article" date="2021" name="Front. Genet.">
        <title>Chromosome-Level Genome Assembly Reveals Significant Gene Expansion in the Toll and IMD Signaling Pathways of Dendrolimus kikuchii.</title>
        <authorList>
            <person name="Zhou J."/>
            <person name="Wu P."/>
            <person name="Xiong Z."/>
            <person name="Liu N."/>
            <person name="Zhao N."/>
            <person name="Ji M."/>
            <person name="Qiu Y."/>
            <person name="Yang B."/>
        </authorList>
    </citation>
    <scope>NUCLEOTIDE SEQUENCE [LARGE SCALE GENOMIC DNA]</scope>
    <source>
        <strain evidence="1">Ann1</strain>
    </source>
</reference>
<evidence type="ECO:0000313" key="1">
    <source>
        <dbReference type="EMBL" id="KAJ0175320.1"/>
    </source>
</evidence>
<evidence type="ECO:0000313" key="2">
    <source>
        <dbReference type="Proteomes" id="UP000824533"/>
    </source>
</evidence>
<organism evidence="1 2">
    <name type="scientific">Dendrolimus kikuchii</name>
    <dbReference type="NCBI Taxonomy" id="765133"/>
    <lineage>
        <taxon>Eukaryota</taxon>
        <taxon>Metazoa</taxon>
        <taxon>Ecdysozoa</taxon>
        <taxon>Arthropoda</taxon>
        <taxon>Hexapoda</taxon>
        <taxon>Insecta</taxon>
        <taxon>Pterygota</taxon>
        <taxon>Neoptera</taxon>
        <taxon>Endopterygota</taxon>
        <taxon>Lepidoptera</taxon>
        <taxon>Glossata</taxon>
        <taxon>Ditrysia</taxon>
        <taxon>Bombycoidea</taxon>
        <taxon>Lasiocampidae</taxon>
        <taxon>Dendrolimus</taxon>
    </lineage>
</organism>
<proteinExistence type="predicted"/>
<dbReference type="Proteomes" id="UP000824533">
    <property type="component" value="Linkage Group LG16"/>
</dbReference>